<dbReference type="OrthoDB" id="2149800at2"/>
<dbReference type="PROSITE" id="PS51782">
    <property type="entry name" value="LYSM"/>
    <property type="match status" value="2"/>
</dbReference>
<dbReference type="EMBL" id="CP029480">
    <property type="protein sequence ID" value="AWV97326.1"/>
    <property type="molecule type" value="Genomic_DNA"/>
</dbReference>
<dbReference type="Gene3D" id="3.10.350.10">
    <property type="entry name" value="LysM domain"/>
    <property type="match status" value="2"/>
</dbReference>
<dbReference type="SUPFAM" id="SSF54106">
    <property type="entry name" value="LysM domain"/>
    <property type="match status" value="2"/>
</dbReference>
<feature type="domain" description="LysM" evidence="1">
    <location>
        <begin position="123"/>
        <end position="166"/>
    </location>
</feature>
<dbReference type="GO" id="GO:0008932">
    <property type="term" value="F:lytic endotransglycosylase activity"/>
    <property type="evidence" value="ECO:0007669"/>
    <property type="project" value="TreeGrafter"/>
</dbReference>
<dbReference type="Gene3D" id="2.40.40.10">
    <property type="entry name" value="RlpA-like domain"/>
    <property type="match status" value="1"/>
</dbReference>
<feature type="domain" description="LysM" evidence="1">
    <location>
        <begin position="54"/>
        <end position="99"/>
    </location>
</feature>
<gene>
    <name evidence="2" type="ORF">DJ013_03730</name>
</gene>
<dbReference type="CDD" id="cd00118">
    <property type="entry name" value="LysM"/>
    <property type="match status" value="2"/>
</dbReference>
<dbReference type="InterPro" id="IPR036908">
    <property type="entry name" value="RlpA-like_sf"/>
</dbReference>
<dbReference type="InterPro" id="IPR036779">
    <property type="entry name" value="LysM_dom_sf"/>
</dbReference>
<dbReference type="PANTHER" id="PTHR33734:SF22">
    <property type="entry name" value="MEMBRANE-BOUND LYTIC MUREIN TRANSGLYCOSYLASE D"/>
    <property type="match status" value="1"/>
</dbReference>
<reference evidence="2 3" key="1">
    <citation type="submission" date="2018-05" db="EMBL/GenBank/DDBJ databases">
        <title>Complete genome sequence of Arcticibacterium luteifluviistationis SM1504T, a cytophagaceae bacterium isolated from Arctic surface seawater.</title>
        <authorList>
            <person name="Li Y."/>
            <person name="Qin Q.-L."/>
        </authorList>
    </citation>
    <scope>NUCLEOTIDE SEQUENCE [LARGE SCALE GENOMIC DNA]</scope>
    <source>
        <strain evidence="2 3">SM1504</strain>
    </source>
</reference>
<evidence type="ECO:0000313" key="2">
    <source>
        <dbReference type="EMBL" id="AWV97326.1"/>
    </source>
</evidence>
<evidence type="ECO:0000313" key="3">
    <source>
        <dbReference type="Proteomes" id="UP000249873"/>
    </source>
</evidence>
<name>A0A2Z4G853_9BACT</name>
<dbReference type="Proteomes" id="UP000249873">
    <property type="component" value="Chromosome"/>
</dbReference>
<keyword evidence="3" id="KW-1185">Reference proteome</keyword>
<dbReference type="InterPro" id="IPR018392">
    <property type="entry name" value="LysM"/>
</dbReference>
<dbReference type="AlphaFoldDB" id="A0A2Z4G853"/>
<organism evidence="2 3">
    <name type="scientific">Arcticibacterium luteifluviistationis</name>
    <dbReference type="NCBI Taxonomy" id="1784714"/>
    <lineage>
        <taxon>Bacteria</taxon>
        <taxon>Pseudomonadati</taxon>
        <taxon>Bacteroidota</taxon>
        <taxon>Cytophagia</taxon>
        <taxon>Cytophagales</taxon>
        <taxon>Leadbetterellaceae</taxon>
        <taxon>Arcticibacterium</taxon>
    </lineage>
</organism>
<dbReference type="Pfam" id="PF01476">
    <property type="entry name" value="LysM"/>
    <property type="match status" value="2"/>
</dbReference>
<protein>
    <recommendedName>
        <fullName evidence="1">LysM domain-containing protein</fullName>
    </recommendedName>
</protein>
<dbReference type="KEGG" id="als:DJ013_03730"/>
<sequence>MDKFFTFVIIMLPNKMKTLTITILSLLLCTQAFAKIVIPNDSLVSQNDSNKKFLEHKVSSDETLYSLLRQYNCTADEVFSANPALHGSSNIYVNQIIKFPTATSAIVSTRKAAEIKEDVEISTVHHVLPNETLYSISKRYNVDIDRLKATNKISETDIKIGQTLIIRSSMANYEKNIVNGVPSRFPDNKIPDRFVVPNAPKGEKISEIGIAELITTDRSSTKMLALHKTAPLGSLMTVKNEATGDRIVVKVIGKLPDTGNNANTIVRLSPSAFYKLNPKDIKFRAEVAYFVAPNIN</sequence>
<proteinExistence type="predicted"/>
<accession>A0A2Z4G853</accession>
<evidence type="ECO:0000259" key="1">
    <source>
        <dbReference type="PROSITE" id="PS51782"/>
    </source>
</evidence>
<dbReference type="PANTHER" id="PTHR33734">
    <property type="entry name" value="LYSM DOMAIN-CONTAINING GPI-ANCHORED PROTEIN 2"/>
    <property type="match status" value="1"/>
</dbReference>
<dbReference type="SMART" id="SM00257">
    <property type="entry name" value="LysM"/>
    <property type="match status" value="2"/>
</dbReference>